<dbReference type="InterPro" id="IPR013783">
    <property type="entry name" value="Ig-like_fold"/>
</dbReference>
<evidence type="ECO:0000256" key="3">
    <source>
        <dbReference type="ARBA" id="ARBA00022676"/>
    </source>
</evidence>
<dbReference type="EMBL" id="CAKJTJ010000024">
    <property type="protein sequence ID" value="CAG9622614.1"/>
    <property type="molecule type" value="Genomic_DNA"/>
</dbReference>
<accession>A0ABM8YRK5</accession>
<dbReference type="Pfam" id="PF00912">
    <property type="entry name" value="Transgly"/>
    <property type="match status" value="1"/>
</dbReference>
<dbReference type="InterPro" id="IPR036116">
    <property type="entry name" value="FN3_sf"/>
</dbReference>
<dbReference type="InterPro" id="IPR050396">
    <property type="entry name" value="Glycosyltr_51/Transpeptidase"/>
</dbReference>
<dbReference type="InterPro" id="IPR003961">
    <property type="entry name" value="FN3_dom"/>
</dbReference>
<evidence type="ECO:0000313" key="13">
    <source>
        <dbReference type="Proteomes" id="UP000789833"/>
    </source>
</evidence>
<dbReference type="InterPro" id="IPR036950">
    <property type="entry name" value="PBP_transglycosylase"/>
</dbReference>
<evidence type="ECO:0000256" key="4">
    <source>
        <dbReference type="ARBA" id="ARBA00022679"/>
    </source>
</evidence>
<keyword evidence="13" id="KW-1185">Reference proteome</keyword>
<dbReference type="PROSITE" id="PS50853">
    <property type="entry name" value="FN3"/>
    <property type="match status" value="1"/>
</dbReference>
<keyword evidence="10" id="KW-0812">Transmembrane</keyword>
<dbReference type="PANTHER" id="PTHR32282">
    <property type="entry name" value="BINDING PROTEIN TRANSPEPTIDASE, PUTATIVE-RELATED"/>
    <property type="match status" value="1"/>
</dbReference>
<keyword evidence="4" id="KW-0808">Transferase</keyword>
<proteinExistence type="predicted"/>
<keyword evidence="1" id="KW-0121">Carboxypeptidase</keyword>
<name>A0ABM8YRK5_9BACI</name>
<comment type="caution">
    <text evidence="12">The sequence shown here is derived from an EMBL/GenBank/DDBJ whole genome shotgun (WGS) entry which is preliminary data.</text>
</comment>
<dbReference type="Gene3D" id="3.40.710.10">
    <property type="entry name" value="DD-peptidase/beta-lactamase superfamily"/>
    <property type="match status" value="1"/>
</dbReference>
<evidence type="ECO:0000256" key="8">
    <source>
        <dbReference type="ARBA" id="ARBA00049902"/>
    </source>
</evidence>
<feature type="compositionally biased region" description="Low complexity" evidence="9">
    <location>
        <begin position="847"/>
        <end position="861"/>
    </location>
</feature>
<feature type="compositionally biased region" description="Acidic residues" evidence="9">
    <location>
        <begin position="788"/>
        <end position="798"/>
    </location>
</feature>
<dbReference type="PANTHER" id="PTHR32282:SF29">
    <property type="entry name" value="PENICILLIN-BINDING PROTEIN 1A"/>
    <property type="match status" value="1"/>
</dbReference>
<dbReference type="Gene3D" id="2.60.40.10">
    <property type="entry name" value="Immunoglobulins"/>
    <property type="match status" value="1"/>
</dbReference>
<evidence type="ECO:0000256" key="2">
    <source>
        <dbReference type="ARBA" id="ARBA00022670"/>
    </source>
</evidence>
<dbReference type="SUPFAM" id="SSF56601">
    <property type="entry name" value="beta-lactamase/transpeptidase-like"/>
    <property type="match status" value="1"/>
</dbReference>
<comment type="catalytic activity">
    <reaction evidence="8">
        <text>[GlcNAc-(1-&gt;4)-Mur2Ac(oyl-L-Ala-gamma-D-Glu-L-Lys-D-Ala-D-Ala)](n)-di-trans,octa-cis-undecaprenyl diphosphate + beta-D-GlcNAc-(1-&gt;4)-Mur2Ac(oyl-L-Ala-gamma-D-Glu-L-Lys-D-Ala-D-Ala)-di-trans,octa-cis-undecaprenyl diphosphate = [GlcNAc-(1-&gt;4)-Mur2Ac(oyl-L-Ala-gamma-D-Glu-L-Lys-D-Ala-D-Ala)](n+1)-di-trans,octa-cis-undecaprenyl diphosphate + di-trans,octa-cis-undecaprenyl diphosphate + H(+)</text>
        <dbReference type="Rhea" id="RHEA:23708"/>
        <dbReference type="Rhea" id="RHEA-COMP:9602"/>
        <dbReference type="Rhea" id="RHEA-COMP:9603"/>
        <dbReference type="ChEBI" id="CHEBI:15378"/>
        <dbReference type="ChEBI" id="CHEBI:58405"/>
        <dbReference type="ChEBI" id="CHEBI:60033"/>
        <dbReference type="ChEBI" id="CHEBI:78435"/>
        <dbReference type="EC" id="2.4.99.28"/>
    </reaction>
</comment>
<dbReference type="NCBIfam" id="TIGR02074">
    <property type="entry name" value="PBP_1a_fam"/>
    <property type="match status" value="1"/>
</dbReference>
<dbReference type="InterPro" id="IPR023346">
    <property type="entry name" value="Lysozyme-like_dom_sf"/>
</dbReference>
<dbReference type="InterPro" id="IPR012338">
    <property type="entry name" value="Beta-lactam/transpept-like"/>
</dbReference>
<dbReference type="Gene3D" id="1.10.3810.10">
    <property type="entry name" value="Biosynthetic peptidoglycan transglycosylase-like"/>
    <property type="match status" value="1"/>
</dbReference>
<reference evidence="12 13" key="1">
    <citation type="submission" date="2021-10" db="EMBL/GenBank/DDBJ databases">
        <authorList>
            <person name="Criscuolo A."/>
        </authorList>
    </citation>
    <scope>NUCLEOTIDE SEQUENCE [LARGE SCALE GENOMIC DNA]</scope>
    <source>
        <strain evidence="13">CIP 111883</strain>
    </source>
</reference>
<keyword evidence="3" id="KW-0328">Glycosyltransferase</keyword>
<gene>
    <name evidence="12" type="primary">ponA</name>
    <name evidence="12" type="ORF">BACCIP111883_03405</name>
</gene>
<dbReference type="SUPFAM" id="SSF53955">
    <property type="entry name" value="Lysozyme-like"/>
    <property type="match status" value="1"/>
</dbReference>
<evidence type="ECO:0000256" key="6">
    <source>
        <dbReference type="ARBA" id="ARBA00023268"/>
    </source>
</evidence>
<dbReference type="Proteomes" id="UP000789833">
    <property type="component" value="Unassembled WGS sequence"/>
</dbReference>
<keyword evidence="5" id="KW-0378">Hydrolase</keyword>
<keyword evidence="10" id="KW-1133">Transmembrane helix</keyword>
<evidence type="ECO:0000256" key="7">
    <source>
        <dbReference type="ARBA" id="ARBA00034000"/>
    </source>
</evidence>
<evidence type="ECO:0000256" key="1">
    <source>
        <dbReference type="ARBA" id="ARBA00022645"/>
    </source>
</evidence>
<dbReference type="InterPro" id="IPR001460">
    <property type="entry name" value="PCN-bd_Tpept"/>
</dbReference>
<keyword evidence="10" id="KW-0472">Membrane</keyword>
<evidence type="ECO:0000256" key="5">
    <source>
        <dbReference type="ARBA" id="ARBA00022801"/>
    </source>
</evidence>
<dbReference type="CDD" id="cd00063">
    <property type="entry name" value="FN3"/>
    <property type="match status" value="1"/>
</dbReference>
<protein>
    <submittedName>
        <fullName evidence="12">Penicillin-binding protein 1A/1B</fullName>
    </submittedName>
</protein>
<evidence type="ECO:0000256" key="10">
    <source>
        <dbReference type="SAM" id="Phobius"/>
    </source>
</evidence>
<keyword evidence="6" id="KW-0511">Multifunctional enzyme</keyword>
<comment type="catalytic activity">
    <reaction evidence="7">
        <text>Preferential cleavage: (Ac)2-L-Lys-D-Ala-|-D-Ala. Also transpeptidation of peptidyl-alanyl moieties that are N-acyl substituents of D-alanine.</text>
        <dbReference type="EC" id="3.4.16.4"/>
    </reaction>
</comment>
<organism evidence="12 13">
    <name type="scientific">Sutcliffiella rhizosphaerae</name>
    <dbReference type="NCBI Taxonomy" id="2880967"/>
    <lineage>
        <taxon>Bacteria</taxon>
        <taxon>Bacillati</taxon>
        <taxon>Bacillota</taxon>
        <taxon>Bacilli</taxon>
        <taxon>Bacillales</taxon>
        <taxon>Bacillaceae</taxon>
        <taxon>Sutcliffiella</taxon>
    </lineage>
</organism>
<dbReference type="InterPro" id="IPR001264">
    <property type="entry name" value="Glyco_trans_51"/>
</dbReference>
<dbReference type="Pfam" id="PF00905">
    <property type="entry name" value="Transpeptidase"/>
    <property type="match status" value="1"/>
</dbReference>
<evidence type="ECO:0000259" key="11">
    <source>
        <dbReference type="PROSITE" id="PS50853"/>
    </source>
</evidence>
<feature type="transmembrane region" description="Helical" evidence="10">
    <location>
        <begin position="24"/>
        <end position="47"/>
    </location>
</feature>
<evidence type="ECO:0000256" key="9">
    <source>
        <dbReference type="SAM" id="MobiDB-lite"/>
    </source>
</evidence>
<feature type="domain" description="Fibronectin type-III" evidence="11">
    <location>
        <begin position="696"/>
        <end position="788"/>
    </location>
</feature>
<keyword evidence="2" id="KW-0645">Protease</keyword>
<sequence>MQEEKNLQSGAKKKNSKKGIFKKIFLSALIIGIVGLLTGIGTFAYYVSSTPPLDETLLKVPVPSKVYDMNGELAAEIGGHEAREYVDADDIPPLVKDAFLATEDVRFYEHSGVDYRRLAGAVFANVTRGFGAEGGSTITQQLVKLSFLSTDKTLKRKAQEFYLAYQLESRFTKDEILEMYLNRIYFSNYAYGISNAAKNYYGKSLDELELHEAAMLAGLPQSPNRYNPITNPDQAEARRNIVLTLMVKHGKVTQEEADEARSVPVDSTLSDDVEKTNYSNRYNAFVDRVIEEITEQLGDVDPQADGLEIYTTLDINAQEQVEHLLSDESGIAHLENEDYQAGIALLDTQSGEIRAIGGGRNHMKTGTNYATEIRVQPASAIKPILDYAPAIEYLDWSTYHQINDEPYSYSSGTELNNWDNLHKGYMSMRDHLANSRNIPALKALQEVGLDRARDFAVKLGIPLEEHINEAYAIGGFTNGISPLQMAGAYSSFGSGGVYTEPYAVTKVVFQDGSTVNLSKDSEVAMKDSTAFMITDMLKTSVRSGLANRAHVPGLNIAGKSGTTNFASDTISQFNIPEGGVPSTWFAGYTPTYTAAVWTGFRRTGENNYLRPINGSNQDQYLSREIFKQLMENISTTEADKADFPVPNSVVRVPIEKGTNPPLKASEFTPSDRVTNEYFVKGTEPKEVSKEYDKIPSPSNLKAEFDEEANVINLNWEYPEDRLADVKFVISAAVNGGSASNLTETKDLGLVVENPEPGATYRFEVTAVLEENNDNKSDSATQTLTIPEAVEEEEEDDSIIPEIPSPPNDDEEPPADGEEPPGDGEEPPGDGDEEPPGDGDDDDDDEVPPVNGQTPPGRTPPGDGDDDED</sequence>
<evidence type="ECO:0000313" key="12">
    <source>
        <dbReference type="EMBL" id="CAG9622614.1"/>
    </source>
</evidence>
<feature type="compositionally biased region" description="Acidic residues" evidence="9">
    <location>
        <begin position="807"/>
        <end position="846"/>
    </location>
</feature>
<feature type="region of interest" description="Disordered" evidence="9">
    <location>
        <begin position="769"/>
        <end position="868"/>
    </location>
</feature>
<dbReference type="SUPFAM" id="SSF49265">
    <property type="entry name" value="Fibronectin type III"/>
    <property type="match status" value="1"/>
</dbReference>